<gene>
    <name evidence="1" type="ORF">GCM10017586_08500</name>
</gene>
<evidence type="ECO:0000313" key="2">
    <source>
        <dbReference type="Proteomes" id="UP001142317"/>
    </source>
</evidence>
<proteinExistence type="predicted"/>
<accession>A0A9W6M265</accession>
<reference evidence="1" key="1">
    <citation type="journal article" date="2014" name="Int. J. Syst. Evol. Microbiol.">
        <title>Complete genome sequence of Corynebacterium casei LMG S-19264T (=DSM 44701T), isolated from a smear-ripened cheese.</title>
        <authorList>
            <consortium name="US DOE Joint Genome Institute (JGI-PGF)"/>
            <person name="Walter F."/>
            <person name="Albersmeier A."/>
            <person name="Kalinowski J."/>
            <person name="Ruckert C."/>
        </authorList>
    </citation>
    <scope>NUCLEOTIDE SEQUENCE</scope>
    <source>
        <strain evidence="1">VKM Ac-1447</strain>
    </source>
</reference>
<dbReference type="AlphaFoldDB" id="A0A9W6M265"/>
<reference evidence="1" key="2">
    <citation type="submission" date="2023-01" db="EMBL/GenBank/DDBJ databases">
        <authorList>
            <person name="Sun Q."/>
            <person name="Evtushenko L."/>
        </authorList>
    </citation>
    <scope>NUCLEOTIDE SEQUENCE</scope>
    <source>
        <strain evidence="1">VKM Ac-1447</strain>
    </source>
</reference>
<sequence>MVHSAPRPSDVDLARARAKAAFLPYRSALAALPEPVRVTITAYTGALSAEAAAQRHRAQRAEARLDAIRTERRR</sequence>
<organism evidence="1 2">
    <name type="scientific">Microbacterium imperiale</name>
    <dbReference type="NCBI Taxonomy" id="33884"/>
    <lineage>
        <taxon>Bacteria</taxon>
        <taxon>Bacillati</taxon>
        <taxon>Actinomycetota</taxon>
        <taxon>Actinomycetes</taxon>
        <taxon>Micrococcales</taxon>
        <taxon>Microbacteriaceae</taxon>
        <taxon>Microbacterium</taxon>
    </lineage>
</organism>
<evidence type="ECO:0000313" key="1">
    <source>
        <dbReference type="EMBL" id="GLJ79168.1"/>
    </source>
</evidence>
<keyword evidence="2" id="KW-1185">Reference proteome</keyword>
<dbReference type="EMBL" id="BSEO01000001">
    <property type="protein sequence ID" value="GLJ79168.1"/>
    <property type="molecule type" value="Genomic_DNA"/>
</dbReference>
<comment type="caution">
    <text evidence="1">The sequence shown here is derived from an EMBL/GenBank/DDBJ whole genome shotgun (WGS) entry which is preliminary data.</text>
</comment>
<dbReference type="Proteomes" id="UP001142317">
    <property type="component" value="Unassembled WGS sequence"/>
</dbReference>
<name>A0A9W6M265_9MICO</name>
<protein>
    <submittedName>
        <fullName evidence="1">Uncharacterized protein</fullName>
    </submittedName>
</protein>